<evidence type="ECO:0000313" key="10">
    <source>
        <dbReference type="Proteomes" id="UP000317722"/>
    </source>
</evidence>
<evidence type="ECO:0000256" key="8">
    <source>
        <dbReference type="SAM" id="Phobius"/>
    </source>
</evidence>
<keyword evidence="3 6" id="KW-0812">Transmembrane</keyword>
<gene>
    <name evidence="9" type="ORF">EAH86_03810</name>
</gene>
<feature type="transmembrane region" description="Helical" evidence="8">
    <location>
        <begin position="89"/>
        <end position="107"/>
    </location>
</feature>
<organism evidence="9 10">
    <name type="scientific">Pedococcus bigeumensis</name>
    <dbReference type="NCBI Taxonomy" id="433644"/>
    <lineage>
        <taxon>Bacteria</taxon>
        <taxon>Bacillati</taxon>
        <taxon>Actinomycetota</taxon>
        <taxon>Actinomycetes</taxon>
        <taxon>Micrococcales</taxon>
        <taxon>Intrasporangiaceae</taxon>
        <taxon>Pedococcus</taxon>
    </lineage>
</organism>
<dbReference type="RefSeq" id="WP_140737243.1">
    <property type="nucleotide sequence ID" value="NZ_RCZM01000001.1"/>
</dbReference>
<evidence type="ECO:0000256" key="6">
    <source>
        <dbReference type="RuleBase" id="RU003943"/>
    </source>
</evidence>
<dbReference type="Gene3D" id="1.10.3470.10">
    <property type="entry name" value="ABC transporter involved in vitamin B12 uptake, BtuC"/>
    <property type="match status" value="1"/>
</dbReference>
<dbReference type="GO" id="GO:0055085">
    <property type="term" value="P:transmembrane transport"/>
    <property type="evidence" value="ECO:0007669"/>
    <property type="project" value="InterPro"/>
</dbReference>
<feature type="region of interest" description="Disordered" evidence="7">
    <location>
        <begin position="303"/>
        <end position="348"/>
    </location>
</feature>
<dbReference type="Pfam" id="PF00950">
    <property type="entry name" value="ABC-3"/>
    <property type="match status" value="1"/>
</dbReference>
<dbReference type="OrthoDB" id="9798540at2"/>
<evidence type="ECO:0000256" key="4">
    <source>
        <dbReference type="ARBA" id="ARBA00022989"/>
    </source>
</evidence>
<protein>
    <submittedName>
        <fullName evidence="9">Metal ABC transporter permease</fullName>
    </submittedName>
</protein>
<dbReference type="AlphaFoldDB" id="A0A502D3U3"/>
<proteinExistence type="inferred from homology"/>
<dbReference type="GO" id="GO:0010043">
    <property type="term" value="P:response to zinc ion"/>
    <property type="evidence" value="ECO:0007669"/>
    <property type="project" value="TreeGrafter"/>
</dbReference>
<dbReference type="Proteomes" id="UP000317722">
    <property type="component" value="Unassembled WGS sequence"/>
</dbReference>
<evidence type="ECO:0000256" key="7">
    <source>
        <dbReference type="SAM" id="MobiDB-lite"/>
    </source>
</evidence>
<dbReference type="GO" id="GO:0043190">
    <property type="term" value="C:ATP-binding cassette (ABC) transporter complex"/>
    <property type="evidence" value="ECO:0007669"/>
    <property type="project" value="InterPro"/>
</dbReference>
<reference evidence="9 10" key="1">
    <citation type="journal article" date="2019" name="Environ. Microbiol.">
        <title>Species interactions and distinct microbial communities in high Arctic permafrost affected cryosols are associated with the CH4 and CO2 gas fluxes.</title>
        <authorList>
            <person name="Altshuler I."/>
            <person name="Hamel J."/>
            <person name="Turney S."/>
            <person name="Magnuson E."/>
            <person name="Levesque R."/>
            <person name="Greer C."/>
            <person name="Whyte L.G."/>
        </authorList>
    </citation>
    <scope>NUCLEOTIDE SEQUENCE [LARGE SCALE GENOMIC DNA]</scope>
    <source>
        <strain evidence="9 10">S9.3A</strain>
    </source>
</reference>
<feature type="transmembrane region" description="Helical" evidence="8">
    <location>
        <begin position="247"/>
        <end position="268"/>
    </location>
</feature>
<feature type="transmembrane region" description="Helical" evidence="8">
    <location>
        <begin position="194"/>
        <end position="213"/>
    </location>
</feature>
<dbReference type="InterPro" id="IPR037294">
    <property type="entry name" value="ABC_BtuC-like"/>
</dbReference>
<comment type="similarity">
    <text evidence="2 6">Belongs to the ABC-3 integral membrane protein family.</text>
</comment>
<keyword evidence="4 8" id="KW-1133">Transmembrane helix</keyword>
<feature type="transmembrane region" description="Helical" evidence="8">
    <location>
        <begin position="133"/>
        <end position="154"/>
    </location>
</feature>
<feature type="transmembrane region" description="Helical" evidence="8">
    <location>
        <begin position="222"/>
        <end position="241"/>
    </location>
</feature>
<dbReference type="EMBL" id="RCZM01000001">
    <property type="protein sequence ID" value="TPG19594.1"/>
    <property type="molecule type" value="Genomic_DNA"/>
</dbReference>
<dbReference type="CDD" id="cd06550">
    <property type="entry name" value="TM_ABC_iron-siderophores_like"/>
    <property type="match status" value="1"/>
</dbReference>
<feature type="transmembrane region" description="Helical" evidence="8">
    <location>
        <begin position="166"/>
        <end position="188"/>
    </location>
</feature>
<keyword evidence="6" id="KW-0813">Transport</keyword>
<dbReference type="PANTHER" id="PTHR30477:SF0">
    <property type="entry name" value="METAL TRANSPORT SYSTEM MEMBRANE PROTEIN TM_0125-RELATED"/>
    <property type="match status" value="1"/>
</dbReference>
<evidence type="ECO:0000256" key="2">
    <source>
        <dbReference type="ARBA" id="ARBA00008034"/>
    </source>
</evidence>
<sequence>MSELLSLDFMRQALIAAVLVGIAAPLVGVFLVQRRLSLIGDGMGHVALAGVAVGVLTGKAPVLTALVAAVAAAIAIEVIRGRGRTSGDIALAVMFYGGIAAGVVIIAKSPSSSPANLTAYLFGAITTADQRDLWVFAGLALVVLVGTWLLRPWLFAVANDEEYARASGLPVTGLNIALAVLTAVTVVVSMRVVGLLLISALMIIPNATAQLLGRSFRASTRWAVLVGVVSSVGGVIVSYYAETPSGGTIVLLAIGFFVVAATGTAALARARAHQHRRAERHDHEHGPECGHPAVAHGDHVDYVHDGHRHAPHEGHYDEHDPARHAADGHGTGSHDTGSHDAAKETAPR</sequence>
<feature type="transmembrane region" description="Helical" evidence="8">
    <location>
        <begin position="12"/>
        <end position="31"/>
    </location>
</feature>
<evidence type="ECO:0000256" key="3">
    <source>
        <dbReference type="ARBA" id="ARBA00022692"/>
    </source>
</evidence>
<evidence type="ECO:0000256" key="1">
    <source>
        <dbReference type="ARBA" id="ARBA00004141"/>
    </source>
</evidence>
<name>A0A502D3U3_9MICO</name>
<keyword evidence="10" id="KW-1185">Reference proteome</keyword>
<dbReference type="SUPFAM" id="SSF81345">
    <property type="entry name" value="ABC transporter involved in vitamin B12 uptake, BtuC"/>
    <property type="match status" value="1"/>
</dbReference>
<evidence type="ECO:0000313" key="9">
    <source>
        <dbReference type="EMBL" id="TPG19594.1"/>
    </source>
</evidence>
<comment type="subcellular location">
    <subcellularLocation>
        <location evidence="6">Cell membrane</location>
        <topology evidence="6">Multi-pass membrane protein</topology>
    </subcellularLocation>
    <subcellularLocation>
        <location evidence="1">Membrane</location>
        <topology evidence="1">Multi-pass membrane protein</topology>
    </subcellularLocation>
</comment>
<evidence type="ECO:0000256" key="5">
    <source>
        <dbReference type="ARBA" id="ARBA00023136"/>
    </source>
</evidence>
<feature type="compositionally biased region" description="Basic and acidic residues" evidence="7">
    <location>
        <begin position="336"/>
        <end position="348"/>
    </location>
</feature>
<accession>A0A502D3U3</accession>
<dbReference type="InterPro" id="IPR001626">
    <property type="entry name" value="ABC_TroCD"/>
</dbReference>
<keyword evidence="5 8" id="KW-0472">Membrane</keyword>
<comment type="caution">
    <text evidence="9">The sequence shown here is derived from an EMBL/GenBank/DDBJ whole genome shotgun (WGS) entry which is preliminary data.</text>
</comment>
<feature type="compositionally biased region" description="Basic and acidic residues" evidence="7">
    <location>
        <begin position="311"/>
        <end position="327"/>
    </location>
</feature>
<dbReference type="PANTHER" id="PTHR30477">
    <property type="entry name" value="ABC-TRANSPORTER METAL-BINDING PROTEIN"/>
    <property type="match status" value="1"/>
</dbReference>